<sequence length="136" mass="15199">MDQHKTYNEKQLDYSTNRDLEKQPNHALDPVVKAPTIKASTQEKQTFIDRIQSSNVFNIVFGGSMGILNPNPGLSIIIGTMVSIFVVQHLALKKRLSSDITIKKWLGSIITLHTIVELFVIILALMKVIQTIASNI</sequence>
<keyword evidence="2" id="KW-1133">Transmembrane helix</keyword>
<evidence type="ECO:0000256" key="2">
    <source>
        <dbReference type="SAM" id="Phobius"/>
    </source>
</evidence>
<evidence type="ECO:0000313" key="4">
    <source>
        <dbReference type="Proteomes" id="UP000590412"/>
    </source>
</evidence>
<reference evidence="3" key="1">
    <citation type="submission" date="2020-03" db="EMBL/GenBank/DDBJ databases">
        <title>FDA dAtabase for Regulatory Grade micrObial Sequences (FDA-ARGOS): Supporting development and validation of Infectious Disease Dx tests.</title>
        <authorList>
            <person name="Campos J."/>
            <person name="Goldberg B."/>
            <person name="Tallon L."/>
            <person name="Sadzewicz L."/>
            <person name="Vavikolanu K."/>
            <person name="Mehta A."/>
            <person name="Aluvathingal J."/>
            <person name="Nadendla S."/>
            <person name="Nandy P."/>
            <person name="Geyer C."/>
            <person name="Yan Y."/>
            <person name="Sichtig H."/>
        </authorList>
    </citation>
    <scope>NUCLEOTIDE SEQUENCE [LARGE SCALE GENOMIC DNA]</scope>
    <source>
        <strain evidence="3">FDAARGOS_652</strain>
    </source>
</reference>
<dbReference type="Proteomes" id="UP000590412">
    <property type="component" value="Unassembled WGS sequence"/>
</dbReference>
<feature type="transmembrane region" description="Helical" evidence="2">
    <location>
        <begin position="104"/>
        <end position="126"/>
    </location>
</feature>
<keyword evidence="2" id="KW-0472">Membrane</keyword>
<dbReference type="AlphaFoldDB" id="A0A8X7NPJ3"/>
<proteinExistence type="predicted"/>
<dbReference type="EMBL" id="JABWAB010000001">
    <property type="protein sequence ID" value="KAF6059434.1"/>
    <property type="molecule type" value="Genomic_DNA"/>
</dbReference>
<dbReference type="OrthoDB" id="10426449at2759"/>
<accession>A0A8X7NPJ3</accession>
<protein>
    <submittedName>
        <fullName evidence="3">Putative integral membrane protein</fullName>
    </submittedName>
</protein>
<keyword evidence="2" id="KW-0812">Transmembrane</keyword>
<evidence type="ECO:0000313" key="3">
    <source>
        <dbReference type="EMBL" id="KAF6059434.1"/>
    </source>
</evidence>
<organism evidence="3 4">
    <name type="scientific">Candida parapsilosis</name>
    <name type="common">Yeast</name>
    <dbReference type="NCBI Taxonomy" id="5480"/>
    <lineage>
        <taxon>Eukaryota</taxon>
        <taxon>Fungi</taxon>
        <taxon>Dikarya</taxon>
        <taxon>Ascomycota</taxon>
        <taxon>Saccharomycotina</taxon>
        <taxon>Pichiomycetes</taxon>
        <taxon>Debaryomycetaceae</taxon>
        <taxon>Candida/Lodderomyces clade</taxon>
        <taxon>Candida</taxon>
    </lineage>
</organism>
<gene>
    <name evidence="3" type="ORF">FOB60_001016</name>
</gene>
<evidence type="ECO:0000256" key="1">
    <source>
        <dbReference type="SAM" id="MobiDB-lite"/>
    </source>
</evidence>
<feature type="transmembrane region" description="Helical" evidence="2">
    <location>
        <begin position="73"/>
        <end position="92"/>
    </location>
</feature>
<feature type="region of interest" description="Disordered" evidence="1">
    <location>
        <begin position="1"/>
        <end position="21"/>
    </location>
</feature>
<comment type="caution">
    <text evidence="3">The sequence shown here is derived from an EMBL/GenBank/DDBJ whole genome shotgun (WGS) entry which is preliminary data.</text>
</comment>
<name>A0A8X7NPJ3_CANPA</name>